<dbReference type="PROSITE" id="PS50930">
    <property type="entry name" value="HTH_LYTTR"/>
    <property type="match status" value="1"/>
</dbReference>
<dbReference type="STRING" id="1075417.SAMN05421823_11586"/>
<evidence type="ECO:0000313" key="2">
    <source>
        <dbReference type="EMBL" id="SDM54875.1"/>
    </source>
</evidence>
<sequence length="110" mass="12855">MPPSPTFLLVRVGSVLERVDFDHLILVKAERNNALLKTYERNLQALASIKSFEKRLPDQNFTRVHRSFLVAIHQIKQVKDNTIELLTGEFIPIGSRYKKKFMEAIRHRIL</sequence>
<keyword evidence="2" id="KW-0238">DNA-binding</keyword>
<dbReference type="RefSeq" id="WP_176956228.1">
    <property type="nucleotide sequence ID" value="NZ_FNFO01000015.1"/>
</dbReference>
<dbReference type="PANTHER" id="PTHR37299">
    <property type="entry name" value="TRANSCRIPTIONAL REGULATOR-RELATED"/>
    <property type="match status" value="1"/>
</dbReference>
<keyword evidence="3" id="KW-1185">Reference proteome</keyword>
<dbReference type="SMART" id="SM00850">
    <property type="entry name" value="LytTR"/>
    <property type="match status" value="1"/>
</dbReference>
<proteinExistence type="predicted"/>
<feature type="domain" description="HTH LytTR-type" evidence="1">
    <location>
        <begin position="8"/>
        <end position="107"/>
    </location>
</feature>
<dbReference type="GO" id="GO:0000156">
    <property type="term" value="F:phosphorelay response regulator activity"/>
    <property type="evidence" value="ECO:0007669"/>
    <property type="project" value="InterPro"/>
</dbReference>
<dbReference type="InterPro" id="IPR007492">
    <property type="entry name" value="LytTR_DNA-bd_dom"/>
</dbReference>
<dbReference type="Pfam" id="PF04397">
    <property type="entry name" value="LytTR"/>
    <property type="match status" value="1"/>
</dbReference>
<dbReference type="EMBL" id="FNFO01000015">
    <property type="protein sequence ID" value="SDM54875.1"/>
    <property type="molecule type" value="Genomic_DNA"/>
</dbReference>
<dbReference type="Gene3D" id="2.40.50.1020">
    <property type="entry name" value="LytTr DNA-binding domain"/>
    <property type="match status" value="1"/>
</dbReference>
<dbReference type="GO" id="GO:0003677">
    <property type="term" value="F:DNA binding"/>
    <property type="evidence" value="ECO:0007669"/>
    <property type="project" value="UniProtKB-KW"/>
</dbReference>
<gene>
    <name evidence="2" type="ORF">SAMN05421823_11586</name>
</gene>
<dbReference type="Proteomes" id="UP000198510">
    <property type="component" value="Unassembled WGS sequence"/>
</dbReference>
<accession>A0A1G9U5N0</accession>
<evidence type="ECO:0000313" key="3">
    <source>
        <dbReference type="Proteomes" id="UP000198510"/>
    </source>
</evidence>
<name>A0A1G9U5N0_9BACT</name>
<dbReference type="AlphaFoldDB" id="A0A1G9U5N0"/>
<reference evidence="2 3" key="1">
    <citation type="submission" date="2016-10" db="EMBL/GenBank/DDBJ databases">
        <authorList>
            <person name="de Groot N.N."/>
        </authorList>
    </citation>
    <scope>NUCLEOTIDE SEQUENCE [LARGE SCALE GENOMIC DNA]</scope>
    <source>
        <strain evidence="2 3">DSM 25186</strain>
    </source>
</reference>
<protein>
    <submittedName>
        <fullName evidence="2">LytTr DNA-binding domain-containing protein</fullName>
    </submittedName>
</protein>
<dbReference type="PANTHER" id="PTHR37299:SF1">
    <property type="entry name" value="STAGE 0 SPORULATION PROTEIN A HOMOLOG"/>
    <property type="match status" value="1"/>
</dbReference>
<evidence type="ECO:0000259" key="1">
    <source>
        <dbReference type="PROSITE" id="PS50930"/>
    </source>
</evidence>
<organism evidence="2 3">
    <name type="scientific">Catalinimonas alkaloidigena</name>
    <dbReference type="NCBI Taxonomy" id="1075417"/>
    <lineage>
        <taxon>Bacteria</taxon>
        <taxon>Pseudomonadati</taxon>
        <taxon>Bacteroidota</taxon>
        <taxon>Cytophagia</taxon>
        <taxon>Cytophagales</taxon>
        <taxon>Catalimonadaceae</taxon>
        <taxon>Catalinimonas</taxon>
    </lineage>
</organism>
<dbReference type="InterPro" id="IPR046947">
    <property type="entry name" value="LytR-like"/>
</dbReference>